<accession>A0A1I4QVB7</accession>
<keyword evidence="1" id="KW-0732">Signal</keyword>
<evidence type="ECO:0000313" key="2">
    <source>
        <dbReference type="EMBL" id="SFM43951.1"/>
    </source>
</evidence>
<dbReference type="OrthoDB" id="8962020at2"/>
<dbReference type="Proteomes" id="UP000199470">
    <property type="component" value="Unassembled WGS sequence"/>
</dbReference>
<dbReference type="RefSeq" id="WP_093389540.1">
    <property type="nucleotide sequence ID" value="NZ_FOTW01000020.1"/>
</dbReference>
<dbReference type="PROSITE" id="PS51257">
    <property type="entry name" value="PROKAR_LIPOPROTEIN"/>
    <property type="match status" value="1"/>
</dbReference>
<protein>
    <recommendedName>
        <fullName evidence="4">SmpA / OmlA family protein</fullName>
    </recommendedName>
</protein>
<gene>
    <name evidence="2" type="ORF">SAMN02982985_04072</name>
</gene>
<feature type="chain" id="PRO_5011681947" description="SmpA / OmlA family protein" evidence="1">
    <location>
        <begin position="19"/>
        <end position="162"/>
    </location>
</feature>
<dbReference type="AlphaFoldDB" id="A0A1I4QVB7"/>
<evidence type="ECO:0000256" key="1">
    <source>
        <dbReference type="SAM" id="SignalP"/>
    </source>
</evidence>
<keyword evidence="3" id="KW-1185">Reference proteome</keyword>
<sequence>MKKMVAIAISSLLLGACAGPGGAPPPLGASAAELQSRLGRPSASYREGDATLLEYATGPSGQATYMARLDADGRLLSYEQVLSSEKFAAVKIGRDNRDSILHTFGQPFARQRYPFNHLEAWLYRYKEQGVWNSIMYVQFNPDGSVNSLLNGPDPEREPRRSH</sequence>
<dbReference type="EMBL" id="FOTW01000020">
    <property type="protein sequence ID" value="SFM43951.1"/>
    <property type="molecule type" value="Genomic_DNA"/>
</dbReference>
<dbReference type="STRING" id="758825.SAMN02982985_04072"/>
<name>A0A1I4QVB7_9BURK</name>
<evidence type="ECO:0008006" key="4">
    <source>
        <dbReference type="Google" id="ProtNLM"/>
    </source>
</evidence>
<feature type="signal peptide" evidence="1">
    <location>
        <begin position="1"/>
        <end position="18"/>
    </location>
</feature>
<proteinExistence type="predicted"/>
<reference evidence="2 3" key="1">
    <citation type="submission" date="2016-10" db="EMBL/GenBank/DDBJ databases">
        <authorList>
            <person name="de Groot N.N."/>
        </authorList>
    </citation>
    <scope>NUCLEOTIDE SEQUENCE [LARGE SCALE GENOMIC DNA]</scope>
    <source>
        <strain evidence="2 3">ATCC 43154</strain>
    </source>
</reference>
<evidence type="ECO:0000313" key="3">
    <source>
        <dbReference type="Proteomes" id="UP000199470"/>
    </source>
</evidence>
<organism evidence="2 3">
    <name type="scientific">Rugamonas rubra</name>
    <dbReference type="NCBI Taxonomy" id="758825"/>
    <lineage>
        <taxon>Bacteria</taxon>
        <taxon>Pseudomonadati</taxon>
        <taxon>Pseudomonadota</taxon>
        <taxon>Betaproteobacteria</taxon>
        <taxon>Burkholderiales</taxon>
        <taxon>Oxalobacteraceae</taxon>
        <taxon>Telluria group</taxon>
        <taxon>Rugamonas</taxon>
    </lineage>
</organism>